<keyword evidence="4 5" id="KW-0648">Protein biosynthesis</keyword>
<dbReference type="GO" id="GO:0006412">
    <property type="term" value="P:translation"/>
    <property type="evidence" value="ECO:0007669"/>
    <property type="project" value="UniProtKB-KW"/>
</dbReference>
<accession>A0A2H9M3D8</accession>
<comment type="catalytic activity">
    <reaction evidence="5">
        <text>O-phospho-L-seryl-tRNA(Cys) + hydrogen sulfide + H(+) = L-cysteinyl-tRNA(Cys) + phosphate</text>
        <dbReference type="Rhea" id="RHEA:25686"/>
        <dbReference type="Rhea" id="RHEA-COMP:9679"/>
        <dbReference type="Rhea" id="RHEA-COMP:9719"/>
        <dbReference type="ChEBI" id="CHEBI:15378"/>
        <dbReference type="ChEBI" id="CHEBI:29919"/>
        <dbReference type="ChEBI" id="CHEBI:43474"/>
        <dbReference type="ChEBI" id="CHEBI:78517"/>
        <dbReference type="ChEBI" id="CHEBI:78551"/>
        <dbReference type="EC" id="2.5.1.73"/>
    </reaction>
</comment>
<dbReference type="InterPro" id="IPR008829">
    <property type="entry name" value="SepSecS/SepCysS"/>
</dbReference>
<reference evidence="6 8" key="1">
    <citation type="submission" date="2017-09" db="EMBL/GenBank/DDBJ databases">
        <title>Depth-based differentiation of microbial function through sediment-hosted aquifers and enrichment of novel symbionts in the deep terrestrial subsurface.</title>
        <authorList>
            <person name="Probst A.J."/>
            <person name="Ladd B."/>
            <person name="Jarett J.K."/>
            <person name="Geller-Mcgrath D.E."/>
            <person name="Sieber C.M."/>
            <person name="Emerson J.B."/>
            <person name="Anantharaman K."/>
            <person name="Thomas B.C."/>
            <person name="Malmstrom R."/>
            <person name="Stieglmeier M."/>
            <person name="Klingl A."/>
            <person name="Woyke T."/>
            <person name="Ryan C.M."/>
            <person name="Banfield J.F."/>
        </authorList>
    </citation>
    <scope>NUCLEOTIDE SEQUENCE [LARGE SCALE GENOMIC DNA]</scope>
    <source>
        <strain evidence="7">CG03_land_8_20_14_0_80_31_114</strain>
        <strain evidence="6">CG18_big_fil_WC_8_21_14_2_50_31_19</strain>
    </source>
</reference>
<evidence type="ECO:0000313" key="6">
    <source>
        <dbReference type="EMBL" id="PIN66474.1"/>
    </source>
</evidence>
<name>A0A2G9LIY2_HUBC1</name>
<dbReference type="Proteomes" id="UP000229789">
    <property type="component" value="Unassembled WGS sequence"/>
</dbReference>
<keyword evidence="2 5" id="KW-0808">Transferase</keyword>
<comment type="subunit">
    <text evidence="5">Homodimer. Interacts with SepRS.</text>
</comment>
<feature type="modified residue" description="N6-(pyridoxal phosphate)lysine" evidence="5">
    <location>
        <position position="235"/>
    </location>
</feature>
<organism evidence="6 8">
    <name type="scientific">Huberarchaeum crystalense</name>
    <dbReference type="NCBI Taxonomy" id="2014257"/>
    <lineage>
        <taxon>Archaea</taxon>
        <taxon>Candidatus Huberarchaeota</taxon>
        <taxon>Candidatus Huberarchaeia</taxon>
        <taxon>Candidatus Huberarchaeales</taxon>
        <taxon>Candidatus Huberarchaeaceae</taxon>
        <taxon>Candidatus Huberarchaeum</taxon>
    </lineage>
</organism>
<dbReference type="InterPro" id="IPR015424">
    <property type="entry name" value="PyrdxlP-dep_Trfase"/>
</dbReference>
<dbReference type="InterPro" id="IPR013375">
    <property type="entry name" value="Sep_Cys-tRNA_synth_arc"/>
</dbReference>
<reference evidence="9" key="2">
    <citation type="submission" date="2017-09" db="EMBL/GenBank/DDBJ databases">
        <title>Depth-based differentiation of microbial function through sediment-hosted aquifers and enrichment of novel symbionts in the deep terrestrial subsurface.</title>
        <authorList>
            <person name="Probst A.J."/>
            <person name="Ladd B."/>
            <person name="Jarett J.K."/>
            <person name="Geller-Mcgrath D.E."/>
            <person name="Sieber C.M.K."/>
            <person name="Emerson J.B."/>
            <person name="Anantharaman K."/>
            <person name="Thomas B.C."/>
            <person name="Malmstrom R."/>
            <person name="Stieglmeier M."/>
            <person name="Klingl A."/>
            <person name="Woyke T."/>
            <person name="Ryan C.M."/>
            <person name="Banfield J.F."/>
        </authorList>
    </citation>
    <scope>NUCLEOTIDE SEQUENCE [LARGE SCALE GENOMIC DNA]</scope>
</reference>
<dbReference type="InterPro" id="IPR015421">
    <property type="entry name" value="PyrdxlP-dep_Trfase_major"/>
</dbReference>
<dbReference type="NCBIfam" id="NF006810">
    <property type="entry name" value="PRK09331.1"/>
    <property type="match status" value="1"/>
</dbReference>
<evidence type="ECO:0000256" key="4">
    <source>
        <dbReference type="ARBA" id="ARBA00022917"/>
    </source>
</evidence>
<evidence type="ECO:0000256" key="2">
    <source>
        <dbReference type="ARBA" id="ARBA00022679"/>
    </source>
</evidence>
<dbReference type="PANTHER" id="PTHR43586:SF3">
    <property type="entry name" value="O-PHOSPHO-L-SERYL-TRNA:CYS-TRNA SYNTHASE"/>
    <property type="match status" value="1"/>
</dbReference>
<evidence type="ECO:0000256" key="3">
    <source>
        <dbReference type="ARBA" id="ARBA00022898"/>
    </source>
</evidence>
<keyword evidence="3 5" id="KW-0663">Pyridoxal phosphate</keyword>
<dbReference type="EMBL" id="PEUT01000024">
    <property type="protein sequence ID" value="PIV13817.1"/>
    <property type="molecule type" value="Genomic_DNA"/>
</dbReference>
<protein>
    <recommendedName>
        <fullName evidence="5">O-phospho-L-seryl-tRNA:Cys-tRNA synthase</fullName>
        <ecNumber evidence="5">2.5.1.73</ecNumber>
    </recommendedName>
    <alternativeName>
        <fullName evidence="5">Sep-tRNA:Cys-tRNA synthase</fullName>
        <shortName evidence="5">SepCysS</shortName>
    </alternativeName>
</protein>
<dbReference type="InterPro" id="IPR015422">
    <property type="entry name" value="PyrdxlP-dep_Trfase_small"/>
</dbReference>
<dbReference type="AlphaFoldDB" id="A0A2G9LIY2"/>
<evidence type="ECO:0000313" key="7">
    <source>
        <dbReference type="EMBL" id="PIV13817.1"/>
    </source>
</evidence>
<dbReference type="Gene3D" id="3.40.640.10">
    <property type="entry name" value="Type I PLP-dependent aspartate aminotransferase-like (Major domain)"/>
    <property type="match status" value="1"/>
</dbReference>
<evidence type="ECO:0000256" key="1">
    <source>
        <dbReference type="ARBA" id="ARBA00001933"/>
    </source>
</evidence>
<feature type="binding site" evidence="5">
    <location>
        <position position="209"/>
    </location>
    <ligand>
        <name>pyridoxal 5'-phosphate</name>
        <dbReference type="ChEBI" id="CHEBI:597326"/>
    </ligand>
</feature>
<dbReference type="Proteomes" id="UP000230713">
    <property type="component" value="Unassembled WGS sequence"/>
</dbReference>
<comment type="caution">
    <text evidence="6">The sequence shown here is derived from an EMBL/GenBank/DDBJ whole genome shotgun (WGS) entry which is preliminary data.</text>
</comment>
<feature type="binding site" evidence="5">
    <location>
        <begin position="103"/>
        <end position="104"/>
    </location>
    <ligand>
        <name>pyridoxal 5'-phosphate</name>
        <dbReference type="ChEBI" id="CHEBI:597326"/>
    </ligand>
</feature>
<dbReference type="NCBIfam" id="TIGR02539">
    <property type="entry name" value="SepCysS"/>
    <property type="match status" value="1"/>
</dbReference>
<comment type="similarity">
    <text evidence="5">Belongs to the SepCysS family.</text>
</comment>
<dbReference type="Pfam" id="PF05889">
    <property type="entry name" value="SepSecS"/>
    <property type="match status" value="1"/>
</dbReference>
<dbReference type="PANTHER" id="PTHR43586">
    <property type="entry name" value="CYSTEINE DESULFURASE"/>
    <property type="match status" value="1"/>
</dbReference>
<dbReference type="HAMAP" id="MF_01675">
    <property type="entry name" value="Sep_Cys_tRNA_synth"/>
    <property type="match status" value="1"/>
</dbReference>
<comment type="function">
    <text evidence="5">Converts O-phospho-L-seryl-tRNA(Cys) (Sep-tRNA(Cys)) to L-cysteinyl-tRNA(Cys) (Cys-tRNA(Cys)).</text>
</comment>
<dbReference type="SUPFAM" id="SSF53383">
    <property type="entry name" value="PLP-dependent transferases"/>
    <property type="match status" value="1"/>
</dbReference>
<evidence type="ECO:0000256" key="5">
    <source>
        <dbReference type="HAMAP-Rule" id="MF_01675"/>
    </source>
</evidence>
<sequence length="397" mass="44499">MTFQKTNLDHKNPSIINHNQENHNKINLNRENLGLINLNPLQRGGIIPLETRAILNQWLDGYSVCDFCRGCLDKIQRPPIETFVHKTLPKFLGCDEVRITNGAREGKFMIMHTICEKGDWILIDRNAHYSTFVAAERAGLNIEKTPKTSAPEHKINETDFASKIKEMETAGRKPKLALLTYPDGNYGNLPDAKKVAEICRNAEVPLIINGAYAVGRMPINLKEIGADFIVGSGHKSMAASGPIGVVGATKKWAEQVFAKSKNYPLKGVEELGCTSRGLSIISLMASFPYVIKRVANWDKEVENARYFSDEITKIRGIKAIGEQPHNHDLMAFETLVFYEISTTHKRRGFFLYDELKARGITGIKPGLTKNFKLSTFGLTRKEIDKIIGAFKEIAKIK</sequence>
<comment type="cofactor">
    <cofactor evidence="1 5">
        <name>pyridoxal 5'-phosphate</name>
        <dbReference type="ChEBI" id="CHEBI:597326"/>
    </cofactor>
</comment>
<dbReference type="EMBL" id="PCUF01000033">
    <property type="protein sequence ID" value="PIN66474.1"/>
    <property type="molecule type" value="Genomic_DNA"/>
</dbReference>
<evidence type="ECO:0000313" key="9">
    <source>
        <dbReference type="Proteomes" id="UP000230713"/>
    </source>
</evidence>
<dbReference type="EC" id="2.5.1.73" evidence="5"/>
<proteinExistence type="inferred from homology"/>
<dbReference type="GO" id="GO:0043766">
    <property type="term" value="F:Sep-tRNA:Cys-tRNA synthase activity"/>
    <property type="evidence" value="ECO:0007669"/>
    <property type="project" value="UniProtKB-UniRule"/>
</dbReference>
<accession>A0A2G9LIY2</accession>
<evidence type="ECO:0000313" key="8">
    <source>
        <dbReference type="Proteomes" id="UP000229789"/>
    </source>
</evidence>
<feature type="binding site" evidence="5">
    <location>
        <begin position="232"/>
        <end position="234"/>
    </location>
    <ligand>
        <name>pyridoxal 5'-phosphate</name>
        <dbReference type="ChEBI" id="CHEBI:597326"/>
    </ligand>
</feature>
<gene>
    <name evidence="6" type="primary">pscS</name>
    <name evidence="7" type="ORF">COS45_00865</name>
    <name evidence="6" type="ORF">COW69_02105</name>
</gene>
<dbReference type="Gene3D" id="3.90.1150.10">
    <property type="entry name" value="Aspartate Aminotransferase, domain 1"/>
    <property type="match status" value="1"/>
</dbReference>